<organism evidence="1 2">
    <name type="scientific">Desulfonema ishimotonii</name>
    <dbReference type="NCBI Taxonomy" id="45657"/>
    <lineage>
        <taxon>Bacteria</taxon>
        <taxon>Pseudomonadati</taxon>
        <taxon>Thermodesulfobacteriota</taxon>
        <taxon>Desulfobacteria</taxon>
        <taxon>Desulfobacterales</taxon>
        <taxon>Desulfococcaceae</taxon>
        <taxon>Desulfonema</taxon>
    </lineage>
</organism>
<protein>
    <submittedName>
        <fullName evidence="1">Uncharacterized protein</fullName>
    </submittedName>
</protein>
<keyword evidence="2" id="KW-1185">Reference proteome</keyword>
<dbReference type="EMBL" id="BEXT01000001">
    <property type="protein sequence ID" value="GBC63606.1"/>
    <property type="molecule type" value="Genomic_DNA"/>
</dbReference>
<reference evidence="2" key="1">
    <citation type="submission" date="2017-11" db="EMBL/GenBank/DDBJ databases">
        <authorList>
            <person name="Watanabe M."/>
            <person name="Kojima H."/>
        </authorList>
    </citation>
    <scope>NUCLEOTIDE SEQUENCE [LARGE SCALE GENOMIC DNA]</scope>
    <source>
        <strain evidence="2">Tokyo 01</strain>
    </source>
</reference>
<dbReference type="AlphaFoldDB" id="A0A401G313"/>
<evidence type="ECO:0000313" key="2">
    <source>
        <dbReference type="Proteomes" id="UP000288096"/>
    </source>
</evidence>
<comment type="caution">
    <text evidence="1">The sequence shown here is derived from an EMBL/GenBank/DDBJ whole genome shotgun (WGS) entry which is preliminary data.</text>
</comment>
<name>A0A401G313_9BACT</name>
<accession>A0A401G313</accession>
<proteinExistence type="predicted"/>
<evidence type="ECO:0000313" key="1">
    <source>
        <dbReference type="EMBL" id="GBC63606.1"/>
    </source>
</evidence>
<sequence length="91" mass="10732">MDQKQLFKQMLDFQKSTFDNSFAAMTTLQEQGEKMVDTFLDQASWLPEDGRKAVDNWLSAYKDGRMKFKETVEENFKKVENYFADAENRAE</sequence>
<dbReference type="Proteomes" id="UP000288096">
    <property type="component" value="Unassembled WGS sequence"/>
</dbReference>
<reference evidence="2" key="2">
    <citation type="submission" date="2019-01" db="EMBL/GenBank/DDBJ databases">
        <title>Genome sequence of Desulfonema ishimotonii strain Tokyo 01.</title>
        <authorList>
            <person name="Fukui M."/>
        </authorList>
    </citation>
    <scope>NUCLEOTIDE SEQUENCE [LARGE SCALE GENOMIC DNA]</scope>
    <source>
        <strain evidence="2">Tokyo 01</strain>
    </source>
</reference>
<gene>
    <name evidence="1" type="ORF">DENIS_4604</name>
</gene>